<name>A0A0L0HVA5_SPIPD</name>
<feature type="region of interest" description="Disordered" evidence="1">
    <location>
        <begin position="433"/>
        <end position="473"/>
    </location>
</feature>
<keyword evidence="4" id="KW-1185">Reference proteome</keyword>
<feature type="region of interest" description="Disordered" evidence="1">
    <location>
        <begin position="1"/>
        <end position="65"/>
    </location>
</feature>
<feature type="transmembrane region" description="Helical" evidence="2">
    <location>
        <begin position="330"/>
        <end position="354"/>
    </location>
</feature>
<keyword evidence="2" id="KW-1133">Transmembrane helix</keyword>
<dbReference type="OrthoDB" id="2132003at2759"/>
<dbReference type="InParanoid" id="A0A0L0HVA5"/>
<dbReference type="EMBL" id="KQ257450">
    <property type="protein sequence ID" value="KND04809.1"/>
    <property type="molecule type" value="Genomic_DNA"/>
</dbReference>
<keyword evidence="2" id="KW-0472">Membrane</keyword>
<sequence>MGFLPGHSLGRPSAFGTNTTTNTSLPSRQPSTASSRENARYQLSFATPRLPPAPPPPSTPLRRHGSDLSIAYSLGSHYNTPLKEAMASWEEDLALAETQTNSGTLKSAMAPSLAGSTLVEERVRVTSISAGTSATRYPKTLRDENRVAGLANRAPSRSARDIAENVRHSRLSVPEPGQLPLFPSWSGSGSSGTVLNEATSAALGITKRGPSMQKSPDSDIEIGIPSINRPSESVTAVTTQLDEPIHNESTAELLQEMSEAKSRRRKRWWFCPLMTIGILCGGVIVTGIVLIILDRLGVVPWQVVKSNIVSAAQAVGSWFQRNFSPKLSTAGVVIVAVTSATVAIACVTYSIVLLRRRRRRHRKVSGPPAMGSARRKKSIHHFNEFLGHTPSNHLPMARSPSSASLGIVHYNCDFLLPSTLPADAIPDTATLAASAAEPTQTDHGNNTGEQSVDRGHGSRGGSAHERYKGGGGTVVQVLPPEAVVRRVPTLTYSAAGVEASLVAARIAEGRRKAS</sequence>
<protein>
    <submittedName>
        <fullName evidence="3">Uncharacterized protein</fullName>
    </submittedName>
</protein>
<dbReference type="Proteomes" id="UP000053201">
    <property type="component" value="Unassembled WGS sequence"/>
</dbReference>
<accession>A0A0L0HVA5</accession>
<organism evidence="3 4">
    <name type="scientific">Spizellomyces punctatus (strain DAOM BR117)</name>
    <dbReference type="NCBI Taxonomy" id="645134"/>
    <lineage>
        <taxon>Eukaryota</taxon>
        <taxon>Fungi</taxon>
        <taxon>Fungi incertae sedis</taxon>
        <taxon>Chytridiomycota</taxon>
        <taxon>Chytridiomycota incertae sedis</taxon>
        <taxon>Chytridiomycetes</taxon>
        <taxon>Spizellomycetales</taxon>
        <taxon>Spizellomycetaceae</taxon>
        <taxon>Spizellomyces</taxon>
    </lineage>
</organism>
<evidence type="ECO:0000256" key="1">
    <source>
        <dbReference type="SAM" id="MobiDB-lite"/>
    </source>
</evidence>
<reference evidence="3 4" key="1">
    <citation type="submission" date="2009-08" db="EMBL/GenBank/DDBJ databases">
        <title>The Genome Sequence of Spizellomyces punctatus strain DAOM BR117.</title>
        <authorList>
            <consortium name="The Broad Institute Genome Sequencing Platform"/>
            <person name="Russ C."/>
            <person name="Cuomo C."/>
            <person name="Shea T."/>
            <person name="Young S.K."/>
            <person name="Zeng Q."/>
            <person name="Koehrsen M."/>
            <person name="Haas B."/>
            <person name="Borodovsky M."/>
            <person name="Guigo R."/>
            <person name="Alvarado L."/>
            <person name="Berlin A."/>
            <person name="Bochicchio J."/>
            <person name="Borenstein D."/>
            <person name="Chapman S."/>
            <person name="Chen Z."/>
            <person name="Engels R."/>
            <person name="Freedman E."/>
            <person name="Gellesch M."/>
            <person name="Goldberg J."/>
            <person name="Griggs A."/>
            <person name="Gujja S."/>
            <person name="Heiman D."/>
            <person name="Hepburn T."/>
            <person name="Howarth C."/>
            <person name="Jen D."/>
            <person name="Larson L."/>
            <person name="Lewis B."/>
            <person name="Mehta T."/>
            <person name="Park D."/>
            <person name="Pearson M."/>
            <person name="Roberts A."/>
            <person name="Saif S."/>
            <person name="Shenoy N."/>
            <person name="Sisk P."/>
            <person name="Stolte C."/>
            <person name="Sykes S."/>
            <person name="Thomson T."/>
            <person name="Walk T."/>
            <person name="White J."/>
            <person name="Yandava C."/>
            <person name="Burger G."/>
            <person name="Gray M.W."/>
            <person name="Holland P.W.H."/>
            <person name="King N."/>
            <person name="Lang F.B.F."/>
            <person name="Roger A.J."/>
            <person name="Ruiz-Trillo I."/>
            <person name="Lander E."/>
            <person name="Nusbaum C."/>
        </authorList>
    </citation>
    <scope>NUCLEOTIDE SEQUENCE [LARGE SCALE GENOMIC DNA]</scope>
    <source>
        <strain evidence="3 4">DAOM BR117</strain>
    </source>
</reference>
<gene>
    <name evidence="3" type="ORF">SPPG_00512</name>
</gene>
<feature type="compositionally biased region" description="Polar residues" evidence="1">
    <location>
        <begin position="437"/>
        <end position="450"/>
    </location>
</feature>
<feature type="transmembrane region" description="Helical" evidence="2">
    <location>
        <begin position="268"/>
        <end position="293"/>
    </location>
</feature>
<dbReference type="AlphaFoldDB" id="A0A0L0HVA5"/>
<feature type="compositionally biased region" description="Polar residues" evidence="1">
    <location>
        <begin position="15"/>
        <end position="36"/>
    </location>
</feature>
<evidence type="ECO:0000256" key="2">
    <source>
        <dbReference type="SAM" id="Phobius"/>
    </source>
</evidence>
<evidence type="ECO:0000313" key="4">
    <source>
        <dbReference type="Proteomes" id="UP000053201"/>
    </source>
</evidence>
<evidence type="ECO:0000313" key="3">
    <source>
        <dbReference type="EMBL" id="KND04809.1"/>
    </source>
</evidence>
<feature type="compositionally biased region" description="Pro residues" evidence="1">
    <location>
        <begin position="49"/>
        <end position="59"/>
    </location>
</feature>
<dbReference type="RefSeq" id="XP_016612848.1">
    <property type="nucleotide sequence ID" value="XM_016748836.1"/>
</dbReference>
<keyword evidence="2" id="KW-0812">Transmembrane</keyword>
<dbReference type="GeneID" id="27684232"/>
<dbReference type="VEuPathDB" id="FungiDB:SPPG_00512"/>
<proteinExistence type="predicted"/>
<feature type="compositionally biased region" description="Basic and acidic residues" evidence="1">
    <location>
        <begin position="451"/>
        <end position="468"/>
    </location>
</feature>